<dbReference type="GO" id="GO:0008278">
    <property type="term" value="C:cohesin complex"/>
    <property type="evidence" value="ECO:0007669"/>
    <property type="project" value="InterPro"/>
</dbReference>
<gene>
    <name evidence="3" type="ORF">HHK36_016137</name>
</gene>
<sequence>MISPKATIKVSTPSSLAPPSYLLLFKSSDLSLPLCLSADAANITLFEPFDSYRADTDLYNRFERFDIEEDEDTQLNFTAQVHSQIPTTLVPSPLQEEPQQADEIQDQHPEPPEKQLSDEYREEAGQPQQDERRKAPTKRRARKRPASFVMDYEQTIIAGHVYQSWLQNPADIASGRGRKRKRVNPIFTMKKIILMDLPPVALINGLSTNETMGIHYPAPLLELWARCTQIQPARDSPPGRTLPPQPPEPSSSSVPNRPLEDFHSGVGSEPLGVSIEKQRTNLDNFEVPPEILIEELRTNLKNTGMPVNEANLLVTPGNSGEDIRSIPSSASGHGFLSHNSEVHSGRSNKRPYSASRHSGSLEPVAEENPWQQPEPDFKLARLPENGPEHELLVETGPTQTPHPIISHSIDKITDSIRKHLKTHFDTPGAPQLESLNQLATGMNRKKASQLFYQTCVLASHDLLRVEQKTAYGDILISRGAKM</sequence>
<reference evidence="3 4" key="1">
    <citation type="submission" date="2020-04" db="EMBL/GenBank/DDBJ databases">
        <title>Plant Genome Project.</title>
        <authorList>
            <person name="Zhang R.-G."/>
        </authorList>
    </citation>
    <scope>NUCLEOTIDE SEQUENCE [LARGE SCALE GENOMIC DNA]</scope>
    <source>
        <strain evidence="3">YNK0</strain>
        <tissue evidence="3">Leaf</tissue>
    </source>
</reference>
<feature type="region of interest" description="Disordered" evidence="1">
    <location>
        <begin position="232"/>
        <end position="277"/>
    </location>
</feature>
<evidence type="ECO:0000256" key="1">
    <source>
        <dbReference type="SAM" id="MobiDB-lite"/>
    </source>
</evidence>
<keyword evidence="4" id="KW-1185">Reference proteome</keyword>
<comment type="caution">
    <text evidence="3">The sequence shown here is derived from an EMBL/GenBank/DDBJ whole genome shotgun (WGS) entry which is preliminary data.</text>
</comment>
<dbReference type="InterPro" id="IPR006909">
    <property type="entry name" value="Rad21/Rec8_C_eu"/>
</dbReference>
<dbReference type="PANTHER" id="PTHR12585">
    <property type="entry name" value="SCC1 / RAD21 FAMILY MEMBER"/>
    <property type="match status" value="1"/>
</dbReference>
<organism evidence="3 4">
    <name type="scientific">Tetracentron sinense</name>
    <name type="common">Spur-leaf</name>
    <dbReference type="NCBI Taxonomy" id="13715"/>
    <lineage>
        <taxon>Eukaryota</taxon>
        <taxon>Viridiplantae</taxon>
        <taxon>Streptophyta</taxon>
        <taxon>Embryophyta</taxon>
        <taxon>Tracheophyta</taxon>
        <taxon>Spermatophyta</taxon>
        <taxon>Magnoliopsida</taxon>
        <taxon>Trochodendrales</taxon>
        <taxon>Trochodendraceae</taxon>
        <taxon>Tetracentron</taxon>
    </lineage>
</organism>
<dbReference type="Gene3D" id="1.10.10.580">
    <property type="entry name" value="Structural maintenance of chromosome 1. Chain E"/>
    <property type="match status" value="1"/>
</dbReference>
<feature type="region of interest" description="Disordered" evidence="1">
    <location>
        <begin position="324"/>
        <end position="372"/>
    </location>
</feature>
<dbReference type="CDD" id="cd21793">
    <property type="entry name" value="Rad21_Rec8_M_AtSYN1-like"/>
    <property type="match status" value="1"/>
</dbReference>
<feature type="compositionally biased region" description="Basic residues" evidence="1">
    <location>
        <begin position="135"/>
        <end position="145"/>
    </location>
</feature>
<accession>A0A834YZQ5</accession>
<feature type="region of interest" description="Disordered" evidence="1">
    <location>
        <begin position="93"/>
        <end position="146"/>
    </location>
</feature>
<dbReference type="InterPro" id="IPR039781">
    <property type="entry name" value="Rad21/Rec8-like"/>
</dbReference>
<proteinExistence type="predicted"/>
<feature type="compositionally biased region" description="Pro residues" evidence="1">
    <location>
        <begin position="240"/>
        <end position="249"/>
    </location>
</feature>
<dbReference type="OMA" id="RFDIAND"/>
<name>A0A834YZQ5_TETSI</name>
<dbReference type="InterPro" id="IPR023093">
    <property type="entry name" value="ScpA-like_C"/>
</dbReference>
<dbReference type="GO" id="GO:0003682">
    <property type="term" value="F:chromatin binding"/>
    <property type="evidence" value="ECO:0007669"/>
    <property type="project" value="TreeGrafter"/>
</dbReference>
<dbReference type="SUPFAM" id="SSF46785">
    <property type="entry name" value="Winged helix' DNA-binding domain"/>
    <property type="match status" value="1"/>
</dbReference>
<dbReference type="Proteomes" id="UP000655225">
    <property type="component" value="Unassembled WGS sequence"/>
</dbReference>
<dbReference type="EMBL" id="JABCRI010000011">
    <property type="protein sequence ID" value="KAF8397227.1"/>
    <property type="molecule type" value="Genomic_DNA"/>
</dbReference>
<evidence type="ECO:0000259" key="2">
    <source>
        <dbReference type="Pfam" id="PF04824"/>
    </source>
</evidence>
<dbReference type="AlphaFoldDB" id="A0A834YZQ5"/>
<dbReference type="PANTHER" id="PTHR12585:SF64">
    <property type="entry name" value="SISTER CHROMATID COHESION 1 PROTEIN 1"/>
    <property type="match status" value="1"/>
</dbReference>
<dbReference type="Pfam" id="PF04824">
    <property type="entry name" value="Rad21_Rec8"/>
    <property type="match status" value="1"/>
</dbReference>
<feature type="compositionally biased region" description="Basic and acidic residues" evidence="1">
    <location>
        <begin position="105"/>
        <end position="134"/>
    </location>
</feature>
<feature type="domain" description="Rad21/Rec8-like protein C-terminal eukaryotic" evidence="2">
    <location>
        <begin position="430"/>
        <end position="482"/>
    </location>
</feature>
<evidence type="ECO:0000313" key="3">
    <source>
        <dbReference type="EMBL" id="KAF8397227.1"/>
    </source>
</evidence>
<dbReference type="GO" id="GO:0051754">
    <property type="term" value="P:meiotic sister chromatid cohesion, centromeric"/>
    <property type="evidence" value="ECO:0007669"/>
    <property type="project" value="TreeGrafter"/>
</dbReference>
<evidence type="ECO:0000313" key="4">
    <source>
        <dbReference type="Proteomes" id="UP000655225"/>
    </source>
</evidence>
<protein>
    <recommendedName>
        <fullName evidence="2">Rad21/Rec8-like protein C-terminal eukaryotic domain-containing protein</fullName>
    </recommendedName>
</protein>
<dbReference type="OrthoDB" id="10071381at2759"/>
<dbReference type="InterPro" id="IPR036390">
    <property type="entry name" value="WH_DNA-bd_sf"/>
</dbReference>